<sequence length="106" mass="12213">MEKCMHKQNSCQKMATLPSCPRHIVRLIHKLRLNTWNTKYSHGISCVCRENISVHHLLFECSVLTPLYEEKGIQMNNFDNVNTVLYGSYVAEIAMVISQSQVAKFL</sequence>
<name>A0A346CJ49_CONER</name>
<dbReference type="AlphaFoldDB" id="A0A346CJ49"/>
<evidence type="ECO:0000313" key="1">
    <source>
        <dbReference type="EMBL" id="AXL95598.1"/>
    </source>
</evidence>
<organism evidence="1">
    <name type="scientific">Conus ermineus</name>
    <name type="common">Agate cone</name>
    <name type="synonym">Chelyconus ermineus</name>
    <dbReference type="NCBI Taxonomy" id="55423"/>
    <lineage>
        <taxon>Eukaryota</taxon>
        <taxon>Metazoa</taxon>
        <taxon>Spiralia</taxon>
        <taxon>Lophotrochozoa</taxon>
        <taxon>Mollusca</taxon>
        <taxon>Gastropoda</taxon>
        <taxon>Caenogastropoda</taxon>
        <taxon>Neogastropoda</taxon>
        <taxon>Conoidea</taxon>
        <taxon>Conidae</taxon>
        <taxon>Conus</taxon>
        <taxon>Chelyconus</taxon>
    </lineage>
</organism>
<reference evidence="1" key="1">
    <citation type="journal article" date="2018" name="Genome Biol. Evol.">
        <title>Conotoxin diversity in Chelyconus ermineus (Born, 1778) and the convergent origin of piscivory in the Atlantic and Indo-Pacific cones.</title>
        <authorList>
            <person name="Abalde S."/>
            <person name="Tenorio M.J."/>
            <person name="Afonso C.M."/>
            <person name="Zardoya R."/>
        </authorList>
    </citation>
    <scope>NUCLEOTIDE SEQUENCE</scope>
    <source>
        <strain evidence="1">Cerm_261</strain>
    </source>
</reference>
<protein>
    <submittedName>
        <fullName evidence="1">Conotoxin-like unassigned superfamily 17</fullName>
    </submittedName>
</protein>
<proteinExistence type="evidence at transcript level"/>
<dbReference type="EMBL" id="MH360549">
    <property type="protein sequence ID" value="AXL95598.1"/>
    <property type="molecule type" value="mRNA"/>
</dbReference>
<accession>A0A346CJ49</accession>